<protein>
    <submittedName>
        <fullName evidence="1">Uncharacterized protein</fullName>
    </submittedName>
</protein>
<comment type="caution">
    <text evidence="1">The sequence shown here is derived from an EMBL/GenBank/DDBJ whole genome shotgun (WGS) entry which is preliminary data.</text>
</comment>
<reference evidence="2" key="1">
    <citation type="journal article" date="2022" name="Microb. Genom.">
        <title>A global pangenome for the wheat fungal pathogen Pyrenophora tritici-repentis and prediction of effector protein structural homology.</title>
        <authorList>
            <person name="Moolhuijzen P.M."/>
            <person name="See P.T."/>
            <person name="Shi G."/>
            <person name="Powell H.R."/>
            <person name="Cockram J."/>
            <person name="Jorgensen L.N."/>
            <person name="Benslimane H."/>
            <person name="Strelkov S.E."/>
            <person name="Turner J."/>
            <person name="Liu Z."/>
            <person name="Moffat C.S."/>
        </authorList>
    </citation>
    <scope>NUCLEOTIDE SEQUENCE [LARGE SCALE GENOMIC DNA]</scope>
</reference>
<dbReference type="EMBL" id="NRDI02000002">
    <property type="protein sequence ID" value="KAI1519122.1"/>
    <property type="molecule type" value="Genomic_DNA"/>
</dbReference>
<evidence type="ECO:0000313" key="2">
    <source>
        <dbReference type="Proteomes" id="UP000249757"/>
    </source>
</evidence>
<name>A0A5M9LJV1_9PLEO</name>
<organism evidence="1 2">
    <name type="scientific">Pyrenophora tritici-repentis</name>
    <dbReference type="NCBI Taxonomy" id="45151"/>
    <lineage>
        <taxon>Eukaryota</taxon>
        <taxon>Fungi</taxon>
        <taxon>Dikarya</taxon>
        <taxon>Ascomycota</taxon>
        <taxon>Pezizomycotina</taxon>
        <taxon>Dothideomycetes</taxon>
        <taxon>Pleosporomycetidae</taxon>
        <taxon>Pleosporales</taxon>
        <taxon>Pleosporineae</taxon>
        <taxon>Pleosporaceae</taxon>
        <taxon>Pyrenophora</taxon>
    </lineage>
</organism>
<dbReference type="OrthoDB" id="3695171at2759"/>
<accession>A0A5M9LJV1</accession>
<evidence type="ECO:0000313" key="1">
    <source>
        <dbReference type="EMBL" id="KAI1519122.1"/>
    </source>
</evidence>
<dbReference type="Proteomes" id="UP000249757">
    <property type="component" value="Unassembled WGS sequence"/>
</dbReference>
<sequence length="366" mass="41418">MAEAIGAAAAVLQFLDVALRLKSCLDRFCSDVRNVPRRFLQLQADLRQQSDLAKHIQTQLPPQAVASSTPNGPLPDYIAIANELCTTLETLIPKQNDVPLKRRWSSICSAKKKDEVKSICVRLEQKKSTILMWLSAENLKLTSNIAGTAGQMKINIEETLTLTKMVNNSSAKTVTDVGQPLQNVEQLGQTTATWFQGADRHLGDLSQQFNTQSTNIPNRLEALMLQAESNTQMSAMTVSNTRQICQDMQVLKTRCVNRNPGTKSILEGKLPHISPDRQPQQGAAWYSRIRKPCNCRSFSSARHWEPLPFFRITQTFRAQHFSYCPRYKSSKQSLEVMMQIVLSWWLYAINISTQVNNWVRSRHVRS</sequence>
<gene>
    <name evidence="1" type="ORF">Ptr86124_002250</name>
</gene>
<keyword evidence="2" id="KW-1185">Reference proteome</keyword>
<dbReference type="AlphaFoldDB" id="A0A5M9LJV1"/>
<proteinExistence type="predicted"/>